<sequence length="139" mass="15983">MTSTSQIDTDSLASFKDAVQQRRTINYDNVVLPSRAQLEQELHEAKLARDQGRISDMQYCKILCTCSHMGDARLNRAVQGSRDAVRGERGRELMKRNFDLTDSEVDESNKQALRLIAMKMENERRSERGMFQRTVTRGL</sequence>
<dbReference type="EMBL" id="SEOQ01000898">
    <property type="protein sequence ID" value="TFY55627.1"/>
    <property type="molecule type" value="Genomic_DNA"/>
</dbReference>
<evidence type="ECO:0000313" key="1">
    <source>
        <dbReference type="EMBL" id="TFY55627.1"/>
    </source>
</evidence>
<proteinExistence type="predicted"/>
<evidence type="ECO:0000313" key="2">
    <source>
        <dbReference type="Proteomes" id="UP000298327"/>
    </source>
</evidence>
<dbReference type="OrthoDB" id="10378273at2759"/>
<dbReference type="Proteomes" id="UP000298327">
    <property type="component" value="Unassembled WGS sequence"/>
</dbReference>
<accession>A0A4Y9Y224</accession>
<organism evidence="1 2">
    <name type="scientific">Dentipellis fragilis</name>
    <dbReference type="NCBI Taxonomy" id="205917"/>
    <lineage>
        <taxon>Eukaryota</taxon>
        <taxon>Fungi</taxon>
        <taxon>Dikarya</taxon>
        <taxon>Basidiomycota</taxon>
        <taxon>Agaricomycotina</taxon>
        <taxon>Agaricomycetes</taxon>
        <taxon>Russulales</taxon>
        <taxon>Hericiaceae</taxon>
        <taxon>Dentipellis</taxon>
    </lineage>
</organism>
<dbReference type="AlphaFoldDB" id="A0A4Y9Y224"/>
<reference evidence="1 2" key="1">
    <citation type="submission" date="2019-02" db="EMBL/GenBank/DDBJ databases">
        <title>Genome sequencing of the rare red list fungi Dentipellis fragilis.</title>
        <authorList>
            <person name="Buettner E."/>
            <person name="Kellner H."/>
        </authorList>
    </citation>
    <scope>NUCLEOTIDE SEQUENCE [LARGE SCALE GENOMIC DNA]</scope>
    <source>
        <strain evidence="1 2">DSM 105465</strain>
    </source>
</reference>
<protein>
    <submittedName>
        <fullName evidence="1">Uncharacterized protein</fullName>
    </submittedName>
</protein>
<gene>
    <name evidence="1" type="ORF">EVG20_g9251</name>
</gene>
<name>A0A4Y9Y224_9AGAM</name>
<keyword evidence="2" id="KW-1185">Reference proteome</keyword>
<comment type="caution">
    <text evidence="1">The sequence shown here is derived from an EMBL/GenBank/DDBJ whole genome shotgun (WGS) entry which is preliminary data.</text>
</comment>